<dbReference type="PANTHER" id="PTHR30625">
    <property type="entry name" value="PROTEIN TOLQ"/>
    <property type="match status" value="1"/>
</dbReference>
<protein>
    <submittedName>
        <fullName evidence="9">MotA/TolQ/ExbB proton channel family protein</fullName>
    </submittedName>
</protein>
<dbReference type="InterPro" id="IPR002898">
    <property type="entry name" value="MotA_ExbB_proton_chnl"/>
</dbReference>
<evidence type="ECO:0000256" key="3">
    <source>
        <dbReference type="ARBA" id="ARBA00022692"/>
    </source>
</evidence>
<keyword evidence="6" id="KW-0653">Protein transport</keyword>
<evidence type="ECO:0000313" key="9">
    <source>
        <dbReference type="EMBL" id="MBN4077479.1"/>
    </source>
</evidence>
<feature type="transmembrane region" description="Helical" evidence="7">
    <location>
        <begin position="43"/>
        <end position="66"/>
    </location>
</feature>
<accession>A0ABS3AZE0</accession>
<keyword evidence="6" id="KW-0813">Transport</keyword>
<evidence type="ECO:0000256" key="1">
    <source>
        <dbReference type="ARBA" id="ARBA00004651"/>
    </source>
</evidence>
<comment type="similarity">
    <text evidence="6">Belongs to the exbB/tolQ family.</text>
</comment>
<evidence type="ECO:0000259" key="8">
    <source>
        <dbReference type="Pfam" id="PF01618"/>
    </source>
</evidence>
<gene>
    <name evidence="9" type="ORF">JYT19_01055</name>
</gene>
<keyword evidence="10" id="KW-1185">Reference proteome</keyword>
<evidence type="ECO:0000313" key="10">
    <source>
        <dbReference type="Proteomes" id="UP000765003"/>
    </source>
</evidence>
<dbReference type="InterPro" id="IPR050790">
    <property type="entry name" value="ExbB/TolQ_transport"/>
</dbReference>
<dbReference type="Proteomes" id="UP000765003">
    <property type="component" value="Unassembled WGS sequence"/>
</dbReference>
<evidence type="ECO:0000256" key="6">
    <source>
        <dbReference type="RuleBase" id="RU004057"/>
    </source>
</evidence>
<sequence>NIFQSGYNEILQHKKDGTKDTSAVERALQRAFTFEMAKLEKRVSFLATVGSVSPYIGLFGTVVGIINSLHQMGLKGSVSLTVVAPGIAEALLATGVGLFAAIPAVMAYNYFSARLRSVAICLDNFNKDFMSQYKRYL</sequence>
<feature type="non-terminal residue" evidence="9">
    <location>
        <position position="1"/>
    </location>
</feature>
<evidence type="ECO:0000256" key="2">
    <source>
        <dbReference type="ARBA" id="ARBA00022475"/>
    </source>
</evidence>
<evidence type="ECO:0000256" key="4">
    <source>
        <dbReference type="ARBA" id="ARBA00022989"/>
    </source>
</evidence>
<keyword evidence="5 7" id="KW-0472">Membrane</keyword>
<dbReference type="PANTHER" id="PTHR30625:SF3">
    <property type="entry name" value="TOL-PAL SYSTEM PROTEIN TOLQ"/>
    <property type="match status" value="1"/>
</dbReference>
<keyword evidence="3 7" id="KW-0812">Transmembrane</keyword>
<dbReference type="EMBL" id="JAFITA010000019">
    <property type="protein sequence ID" value="MBN4077479.1"/>
    <property type="molecule type" value="Genomic_DNA"/>
</dbReference>
<evidence type="ECO:0000256" key="5">
    <source>
        <dbReference type="ARBA" id="ARBA00023136"/>
    </source>
</evidence>
<keyword evidence="2" id="KW-1003">Cell membrane</keyword>
<evidence type="ECO:0000256" key="7">
    <source>
        <dbReference type="SAM" id="Phobius"/>
    </source>
</evidence>
<name>A0ABS3AZE0_9FIRM</name>
<organism evidence="9 10">
    <name type="scientific">Sulfobacillus acidophilus</name>
    <dbReference type="NCBI Taxonomy" id="53633"/>
    <lineage>
        <taxon>Bacteria</taxon>
        <taxon>Bacillati</taxon>
        <taxon>Bacillota</taxon>
        <taxon>Clostridia</taxon>
        <taxon>Eubacteriales</taxon>
        <taxon>Clostridiales Family XVII. Incertae Sedis</taxon>
        <taxon>Sulfobacillus</taxon>
    </lineage>
</organism>
<proteinExistence type="inferred from homology"/>
<reference evidence="9" key="1">
    <citation type="submission" date="2021-02" db="EMBL/GenBank/DDBJ databases">
        <title>Activity-based single-cell genomes from oceanic crustal fluid captures similar information to metagenomic and metatranscriptomic surveys with orders of magnitude less sampling.</title>
        <authorList>
            <person name="D'Angelo T.S."/>
            <person name="Orcutt B.N."/>
        </authorList>
    </citation>
    <scope>NUCLEOTIDE SEQUENCE [LARGE SCALE GENOMIC DNA]</scope>
    <source>
        <strain evidence="9">AH-315-E05</strain>
    </source>
</reference>
<dbReference type="Pfam" id="PF01618">
    <property type="entry name" value="MotA_ExbB"/>
    <property type="match status" value="1"/>
</dbReference>
<feature type="domain" description="MotA/TolQ/ExbB proton channel" evidence="8">
    <location>
        <begin position="2"/>
        <end position="117"/>
    </location>
</feature>
<comment type="subcellular location">
    <subcellularLocation>
        <location evidence="1">Cell membrane</location>
        <topology evidence="1">Multi-pass membrane protein</topology>
    </subcellularLocation>
    <subcellularLocation>
        <location evidence="6">Membrane</location>
        <topology evidence="6">Multi-pass membrane protein</topology>
    </subcellularLocation>
</comment>
<feature type="transmembrane region" description="Helical" evidence="7">
    <location>
        <begin position="86"/>
        <end position="108"/>
    </location>
</feature>
<comment type="caution">
    <text evidence="9">The sequence shown here is derived from an EMBL/GenBank/DDBJ whole genome shotgun (WGS) entry which is preliminary data.</text>
</comment>
<keyword evidence="4 7" id="KW-1133">Transmembrane helix</keyword>